<sequence>MDKPIYTNESLILPVDNMLADMIRVIHILTVLIYQHSINSHLDNYPQKLLIEKKTEKRLLKMRNRTDLFSLTMFNCVN</sequence>
<name>A0A4R7YS25_9FIRM</name>
<proteinExistence type="predicted"/>
<accession>A0A4R7YS25</accession>
<dbReference type="EMBL" id="SODA01000029">
    <property type="protein sequence ID" value="TDV99765.1"/>
    <property type="molecule type" value="Genomic_DNA"/>
</dbReference>
<dbReference type="AlphaFoldDB" id="A0A4R7YS25"/>
<protein>
    <submittedName>
        <fullName evidence="1">Uncharacterized protein</fullName>
    </submittedName>
</protein>
<gene>
    <name evidence="1" type="ORF">C8C77_1299</name>
</gene>
<dbReference type="RefSeq" id="WP_111573123.1">
    <property type="nucleotide sequence ID" value="NZ_QLME01000026.1"/>
</dbReference>
<comment type="caution">
    <text evidence="1">The sequence shown here is derived from an EMBL/GenBank/DDBJ whole genome shotgun (WGS) entry which is preliminary data.</text>
</comment>
<dbReference type="Proteomes" id="UP000294697">
    <property type="component" value="Unassembled WGS sequence"/>
</dbReference>
<evidence type="ECO:0000313" key="1">
    <source>
        <dbReference type="EMBL" id="TDV99765.1"/>
    </source>
</evidence>
<reference evidence="1 2" key="1">
    <citation type="submission" date="2019-03" db="EMBL/GenBank/DDBJ databases">
        <title>Subsurface microbial communities from deep shales in Ohio and West Virginia, USA.</title>
        <authorList>
            <person name="Wrighton K."/>
        </authorList>
    </citation>
    <scope>NUCLEOTIDE SEQUENCE [LARGE SCALE GENOMIC DNA]</scope>
    <source>
        <strain evidence="1 2">MSL9.2</strain>
    </source>
</reference>
<organism evidence="1 2">
    <name type="scientific">Halanaerobium saccharolyticum</name>
    <dbReference type="NCBI Taxonomy" id="43595"/>
    <lineage>
        <taxon>Bacteria</taxon>
        <taxon>Bacillati</taxon>
        <taxon>Bacillota</taxon>
        <taxon>Clostridia</taxon>
        <taxon>Halanaerobiales</taxon>
        <taxon>Halanaerobiaceae</taxon>
        <taxon>Halanaerobium</taxon>
    </lineage>
</organism>
<evidence type="ECO:0000313" key="2">
    <source>
        <dbReference type="Proteomes" id="UP000294697"/>
    </source>
</evidence>